<dbReference type="PANTHER" id="PTHR11559">
    <property type="entry name" value="CARBOXYLESTERASE"/>
    <property type="match status" value="1"/>
</dbReference>
<keyword evidence="2" id="KW-0378">Hydrolase</keyword>
<name>A0A382FTY5_9ZZZZ</name>
<sequence>MNRIKTLWSALGALAILITGSTFAAHHEDSAEGSLAASGITDVITTSVGKVQGSSSEVQQTVVRIFKGIPYGAPPVGALRWKAPQPPTPWEGVRNATQWASRCPQRTSLLGTGGMSEDCLHLNISTPAKSTADRLPVMVFFHGGGLTIGSANLDTYNHDGLPRHGIVLVTVNSRLGPIGYMAHPALTRESEHGASGNYGTLDLIASLEWVQDNIEAFGGDPDNVLIFGESGGGTKTLSVMSSPLSAGLFHKAIVQSGSGLVAPGRSTTLDNAEEQGERIAAKLGLQDEDDVLAALRTTSWEDLIVAASDREVGFRTNVTIDGWVLPESVDVTFAQGKQHGVPLIVGSNAGERSLQTSVPMLGNVHSATGSSSTFLYSFSHVPTGWRNEPCVAFHGIEIPYVFGDIPKGLLSPTILFLSRGGGCTSDDPGTDELDDEVTEWTLQMWSQFARTGNPSVQGLIEWPAYTEDNGTFLDIGGALEVETGIENSYVQPPGRDG</sequence>
<feature type="domain" description="Carboxylesterase type B" evidence="3">
    <location>
        <begin position="42"/>
        <end position="354"/>
    </location>
</feature>
<gene>
    <name evidence="4" type="ORF">METZ01_LOCUS219294</name>
</gene>
<accession>A0A382FTY5</accession>
<dbReference type="InterPro" id="IPR029058">
    <property type="entry name" value="AB_hydrolase_fold"/>
</dbReference>
<dbReference type="Gene3D" id="3.40.50.1820">
    <property type="entry name" value="alpha/beta hydrolase"/>
    <property type="match status" value="2"/>
</dbReference>
<organism evidence="4">
    <name type="scientific">marine metagenome</name>
    <dbReference type="NCBI Taxonomy" id="408172"/>
    <lineage>
        <taxon>unclassified sequences</taxon>
        <taxon>metagenomes</taxon>
        <taxon>ecological metagenomes</taxon>
    </lineage>
</organism>
<comment type="similarity">
    <text evidence="1">Belongs to the type-B carboxylesterase/lipase family.</text>
</comment>
<evidence type="ECO:0000313" key="4">
    <source>
        <dbReference type="EMBL" id="SVB66440.1"/>
    </source>
</evidence>
<dbReference type="GO" id="GO:0016787">
    <property type="term" value="F:hydrolase activity"/>
    <property type="evidence" value="ECO:0007669"/>
    <property type="project" value="UniProtKB-KW"/>
</dbReference>
<evidence type="ECO:0000259" key="3">
    <source>
        <dbReference type="Pfam" id="PF00135"/>
    </source>
</evidence>
<proteinExistence type="inferred from homology"/>
<dbReference type="InterPro" id="IPR002018">
    <property type="entry name" value="CarbesteraseB"/>
</dbReference>
<feature type="domain" description="Carboxylesterase type B" evidence="3">
    <location>
        <begin position="356"/>
        <end position="486"/>
    </location>
</feature>
<dbReference type="PROSITE" id="PS00122">
    <property type="entry name" value="CARBOXYLESTERASE_B_1"/>
    <property type="match status" value="1"/>
</dbReference>
<dbReference type="EMBL" id="UINC01051824">
    <property type="protein sequence ID" value="SVB66440.1"/>
    <property type="molecule type" value="Genomic_DNA"/>
</dbReference>
<evidence type="ECO:0000256" key="1">
    <source>
        <dbReference type="ARBA" id="ARBA00005964"/>
    </source>
</evidence>
<dbReference type="Pfam" id="PF00135">
    <property type="entry name" value="COesterase"/>
    <property type="match status" value="2"/>
</dbReference>
<evidence type="ECO:0000256" key="2">
    <source>
        <dbReference type="ARBA" id="ARBA00022801"/>
    </source>
</evidence>
<dbReference type="InterPro" id="IPR019826">
    <property type="entry name" value="Carboxylesterase_B_AS"/>
</dbReference>
<protein>
    <recommendedName>
        <fullName evidence="3">Carboxylesterase type B domain-containing protein</fullName>
    </recommendedName>
</protein>
<dbReference type="SUPFAM" id="SSF53474">
    <property type="entry name" value="alpha/beta-Hydrolases"/>
    <property type="match status" value="1"/>
</dbReference>
<reference evidence="4" key="1">
    <citation type="submission" date="2018-05" db="EMBL/GenBank/DDBJ databases">
        <authorList>
            <person name="Lanie J.A."/>
            <person name="Ng W.-L."/>
            <person name="Kazmierczak K.M."/>
            <person name="Andrzejewski T.M."/>
            <person name="Davidsen T.M."/>
            <person name="Wayne K.J."/>
            <person name="Tettelin H."/>
            <person name="Glass J.I."/>
            <person name="Rusch D."/>
            <person name="Podicherti R."/>
            <person name="Tsui H.-C.T."/>
            <person name="Winkler M.E."/>
        </authorList>
    </citation>
    <scope>NUCLEOTIDE SEQUENCE</scope>
</reference>
<dbReference type="AlphaFoldDB" id="A0A382FTY5"/>
<dbReference type="InterPro" id="IPR050309">
    <property type="entry name" value="Type-B_Carboxylest/Lipase"/>
</dbReference>